<keyword evidence="1" id="KW-0812">Transmembrane</keyword>
<feature type="transmembrane region" description="Helical" evidence="1">
    <location>
        <begin position="68"/>
        <end position="86"/>
    </location>
</feature>
<comment type="caution">
    <text evidence="2">The sequence shown here is derived from an EMBL/GenBank/DDBJ whole genome shotgun (WGS) entry which is preliminary data.</text>
</comment>
<accession>A0ABP8R7Q0</accession>
<sequence>MLTTILLALLAGFSGGNGLPYFVAGSTGDGRNPAPFGDSAVTNVLIGCGMFLVAAVCWHFAHTAAHPLAGYAAGAVGVLAVGLIHARTWRHNPWPWRRTS</sequence>
<gene>
    <name evidence="2" type="ORF">GCM10023191_096670</name>
</gene>
<keyword evidence="1" id="KW-0472">Membrane</keyword>
<reference evidence="3" key="1">
    <citation type="journal article" date="2019" name="Int. J. Syst. Evol. Microbiol.">
        <title>The Global Catalogue of Microorganisms (GCM) 10K type strain sequencing project: providing services to taxonomists for standard genome sequencing and annotation.</title>
        <authorList>
            <consortium name="The Broad Institute Genomics Platform"/>
            <consortium name="The Broad Institute Genome Sequencing Center for Infectious Disease"/>
            <person name="Wu L."/>
            <person name="Ma J."/>
        </authorList>
    </citation>
    <scope>NUCLEOTIDE SEQUENCE [LARGE SCALE GENOMIC DNA]</scope>
    <source>
        <strain evidence="3">JCM 17933</strain>
    </source>
</reference>
<dbReference type="EMBL" id="BAABHF010000065">
    <property type="protein sequence ID" value="GAA4520153.1"/>
    <property type="molecule type" value="Genomic_DNA"/>
</dbReference>
<proteinExistence type="predicted"/>
<name>A0ABP8R7Q0_9ACTN</name>
<evidence type="ECO:0000313" key="2">
    <source>
        <dbReference type="EMBL" id="GAA4520153.1"/>
    </source>
</evidence>
<keyword evidence="1" id="KW-1133">Transmembrane helix</keyword>
<dbReference type="RefSeq" id="WP_345475395.1">
    <property type="nucleotide sequence ID" value="NZ_BAABHF010000065.1"/>
</dbReference>
<evidence type="ECO:0000313" key="3">
    <source>
        <dbReference type="Proteomes" id="UP001500503"/>
    </source>
</evidence>
<feature type="transmembrane region" description="Helical" evidence="1">
    <location>
        <begin position="42"/>
        <end position="61"/>
    </location>
</feature>
<organism evidence="2 3">
    <name type="scientific">Actinoallomurus oryzae</name>
    <dbReference type="NCBI Taxonomy" id="502180"/>
    <lineage>
        <taxon>Bacteria</taxon>
        <taxon>Bacillati</taxon>
        <taxon>Actinomycetota</taxon>
        <taxon>Actinomycetes</taxon>
        <taxon>Streptosporangiales</taxon>
        <taxon>Thermomonosporaceae</taxon>
        <taxon>Actinoallomurus</taxon>
    </lineage>
</organism>
<evidence type="ECO:0008006" key="4">
    <source>
        <dbReference type="Google" id="ProtNLM"/>
    </source>
</evidence>
<evidence type="ECO:0000256" key="1">
    <source>
        <dbReference type="SAM" id="Phobius"/>
    </source>
</evidence>
<keyword evidence="3" id="KW-1185">Reference proteome</keyword>
<dbReference type="Proteomes" id="UP001500503">
    <property type="component" value="Unassembled WGS sequence"/>
</dbReference>
<protein>
    <recommendedName>
        <fullName evidence="4">DUF998 domain-containing protein</fullName>
    </recommendedName>
</protein>